<dbReference type="HOGENOM" id="CLU_1118761_0_0_7"/>
<protein>
    <submittedName>
        <fullName evidence="2">Uncharacterized protein</fullName>
    </submittedName>
</protein>
<organism evidence="2 3">
    <name type="scientific">Pseudodesulfovibrio mercurii</name>
    <dbReference type="NCBI Taxonomy" id="641491"/>
    <lineage>
        <taxon>Bacteria</taxon>
        <taxon>Pseudomonadati</taxon>
        <taxon>Thermodesulfobacteriota</taxon>
        <taxon>Desulfovibrionia</taxon>
        <taxon>Desulfovibrionales</taxon>
        <taxon>Desulfovibrionaceae</taxon>
    </lineage>
</organism>
<feature type="transmembrane region" description="Helical" evidence="1">
    <location>
        <begin position="82"/>
        <end position="104"/>
    </location>
</feature>
<keyword evidence="1" id="KW-1133">Transmembrane helix</keyword>
<dbReference type="EMBL" id="CP003220">
    <property type="protein sequence ID" value="EGB15134.1"/>
    <property type="molecule type" value="Genomic_DNA"/>
</dbReference>
<dbReference type="RefSeq" id="WP_014322561.1">
    <property type="nucleotide sequence ID" value="NC_016803.1"/>
</dbReference>
<name>F0JGU4_9BACT</name>
<evidence type="ECO:0000313" key="2">
    <source>
        <dbReference type="EMBL" id="EGB15134.1"/>
    </source>
</evidence>
<keyword evidence="3" id="KW-1185">Reference proteome</keyword>
<feature type="transmembrane region" description="Helical" evidence="1">
    <location>
        <begin position="28"/>
        <end position="49"/>
    </location>
</feature>
<feature type="transmembrane region" description="Helical" evidence="1">
    <location>
        <begin position="56"/>
        <end position="76"/>
    </location>
</feature>
<accession>F0JGU4</accession>
<keyword evidence="1" id="KW-0472">Membrane</keyword>
<proteinExistence type="predicted"/>
<sequence length="248" mass="26910" precursor="true">MPFVLMFVGFLVLMMVAAGTEDEWEGKIKKPVGIALLVVPGTWLFWWLADIAEGTAVILGSPLILLVMAVLVRLFARRAFKWFWWGVLVFVLASVLLIPMAGLLERVPSWSGYDVSVTLEADTPDGPRSASGICRLTGNLFGTLVRGGGGGHTLSMDPLTLDLGEGRSVTLTLGPNPGTVSVPGSGVGGAVKRSLVSGKDRGRFVNAMRPVHTARNGREVRVIRPQDFAAFFGPGYRFQRMTLRWPEE</sequence>
<dbReference type="KEGG" id="ddn:DND132_1928"/>
<keyword evidence="1" id="KW-0812">Transmembrane</keyword>
<gene>
    <name evidence="2" type="ORF">DND132_1928</name>
</gene>
<dbReference type="STRING" id="641491.DND132_1928"/>
<reference evidence="2 3" key="1">
    <citation type="journal article" date="2011" name="J. Bacteriol.">
        <title>Genome sequence of the mercury-methylating strain Desulfovibrio desulfuricans ND132.</title>
        <authorList>
            <person name="Brown S.D."/>
            <person name="Gilmour C.C."/>
            <person name="Kucken A.M."/>
            <person name="Wall J.D."/>
            <person name="Elias D.A."/>
            <person name="Brandt C.C."/>
            <person name="Podar M."/>
            <person name="Chertkov O."/>
            <person name="Held B."/>
            <person name="Bruce D.C."/>
            <person name="Detter J.C."/>
            <person name="Tapia R."/>
            <person name="Han C.S."/>
            <person name="Goodwin L.A."/>
            <person name="Cheng J.F."/>
            <person name="Pitluck S."/>
            <person name="Woyke T."/>
            <person name="Mikhailova N."/>
            <person name="Ivanova N.N."/>
            <person name="Han J."/>
            <person name="Lucas S."/>
            <person name="Lapidus A.L."/>
            <person name="Land M.L."/>
            <person name="Hauser L.J."/>
            <person name="Palumbo A.V."/>
        </authorList>
    </citation>
    <scope>NUCLEOTIDE SEQUENCE [LARGE SCALE GENOMIC DNA]</scope>
    <source>
        <strain evidence="2 3">ND132</strain>
    </source>
</reference>
<dbReference type="AlphaFoldDB" id="F0JGU4"/>
<evidence type="ECO:0000256" key="1">
    <source>
        <dbReference type="SAM" id="Phobius"/>
    </source>
</evidence>
<dbReference type="Proteomes" id="UP000007845">
    <property type="component" value="Chromosome"/>
</dbReference>
<evidence type="ECO:0000313" key="3">
    <source>
        <dbReference type="Proteomes" id="UP000007845"/>
    </source>
</evidence>